<evidence type="ECO:0000259" key="2">
    <source>
        <dbReference type="Pfam" id="PF04457"/>
    </source>
</evidence>
<gene>
    <name evidence="3" type="ORF">PBIL07802_LOCUS5116</name>
</gene>
<dbReference type="AlphaFoldDB" id="A0A7S3D0P4"/>
<dbReference type="EMBL" id="HBIB01008249">
    <property type="protein sequence ID" value="CAE0242951.1"/>
    <property type="molecule type" value="Transcribed_RNA"/>
</dbReference>
<feature type="domain" description="MJ1316 RNA cyclic group end recognition" evidence="2">
    <location>
        <begin position="289"/>
        <end position="363"/>
    </location>
</feature>
<organism evidence="3">
    <name type="scientific">Palpitomonas bilix</name>
    <dbReference type="NCBI Taxonomy" id="652834"/>
    <lineage>
        <taxon>Eukaryota</taxon>
        <taxon>Eukaryota incertae sedis</taxon>
    </lineage>
</organism>
<protein>
    <recommendedName>
        <fullName evidence="2">MJ1316 RNA cyclic group end recognition domain-containing protein</fullName>
    </recommendedName>
</protein>
<feature type="compositionally biased region" description="Acidic residues" evidence="1">
    <location>
        <begin position="238"/>
        <end position="251"/>
    </location>
</feature>
<name>A0A7S3D0P4_9EUKA</name>
<dbReference type="Pfam" id="PF04457">
    <property type="entry name" value="MJ1316"/>
    <property type="match status" value="1"/>
</dbReference>
<evidence type="ECO:0000313" key="3">
    <source>
        <dbReference type="EMBL" id="CAE0242951.1"/>
    </source>
</evidence>
<proteinExistence type="predicted"/>
<feature type="compositionally biased region" description="Basic and acidic residues" evidence="1">
    <location>
        <begin position="277"/>
        <end position="288"/>
    </location>
</feature>
<sequence length="393" mass="43423">MEKVGGANATKEEFVFALLPSLHVWSAVQNVHKLKDPRHFQRSPPLIKLGDIRTSAEDIRKIVINLARQCVSSLPTSLQLEMSVKRGGRPSVSIGEASQSGAARKTRLALKDLFSACQDLPSLISVSSSGGASSKLNMEKPDPSLRLALGKAENDAKMADLNGLEFSVDAVFVFKLDTKSNRMGAAWKVVLGSDQAVKQWGVPQQGEEFSGSPADFGVAEEGVFSSAEERGMHTAINEEGEEGGEEEEEEDGAARRGSESGVTKAGNSGKQGKKGKKESVDDEKKSSRLRTADEVINQLMWDEKFKGRNYSVAYMDRVLGVRYMSIEDWSSDDRKNVSSDLFVPAHRVRSIVEDETYAVLWDREERIDNVKNFEDYSKVMEKALRELEINEKK</sequence>
<feature type="region of interest" description="Disordered" evidence="1">
    <location>
        <begin position="235"/>
        <end position="288"/>
    </location>
</feature>
<evidence type="ECO:0000256" key="1">
    <source>
        <dbReference type="SAM" id="MobiDB-lite"/>
    </source>
</evidence>
<accession>A0A7S3D0P4</accession>
<dbReference type="InterPro" id="IPR040459">
    <property type="entry name" value="MJ1316"/>
</dbReference>
<reference evidence="3" key="1">
    <citation type="submission" date="2021-01" db="EMBL/GenBank/DDBJ databases">
        <authorList>
            <person name="Corre E."/>
            <person name="Pelletier E."/>
            <person name="Niang G."/>
            <person name="Scheremetjew M."/>
            <person name="Finn R."/>
            <person name="Kale V."/>
            <person name="Holt S."/>
            <person name="Cochrane G."/>
            <person name="Meng A."/>
            <person name="Brown T."/>
            <person name="Cohen L."/>
        </authorList>
    </citation>
    <scope>NUCLEOTIDE SEQUENCE</scope>
    <source>
        <strain evidence="3">NIES-2562</strain>
    </source>
</reference>